<gene>
    <name evidence="8" type="ORF">K432DRAFT_472164</name>
</gene>
<dbReference type="GO" id="GO:0005506">
    <property type="term" value="F:iron ion binding"/>
    <property type="evidence" value="ECO:0007669"/>
    <property type="project" value="InterPro"/>
</dbReference>
<proteinExistence type="inferred from homology"/>
<sequence length="384" mass="42892">MGLNTTFASSLFSVDTATMKGSIAGPMFKLLFMGPFLESAKWDSGAMSCVSVFHKFVVITSTRDMARKIFNAPQFVKPCVGDAAYKLLRPENWVFLNGRAHVDCRKGLNGICTRKALELSFPILEQVHESYFDRFLMCAVSCRTFAGTYMPEETIKQIADNNYKITAALELAKINMRAGGKVGCIMDAWIMSMIASEEYRNKVNKGIEVPQEQKSDMLIRWFSDIEVSMTVFTFLFASQDASSGACTWLFQLMADRPDILDRVREENLSVRGGDRDQALTLDLMDDLVFTRAVVMETLSETYTIPKGSMVVPATYPALHDPEAYPNPDTFDPDCWTIGDAEQHNKNWLVFGTGPHYCIGQNYAILNLMALAGKASIELEASCYS</sequence>
<dbReference type="PROSITE" id="PS00086">
    <property type="entry name" value="CYTOCHROME_P450"/>
    <property type="match status" value="1"/>
</dbReference>
<organism evidence="8 9">
    <name type="scientific">Lepidopterella palustris CBS 459.81</name>
    <dbReference type="NCBI Taxonomy" id="1314670"/>
    <lineage>
        <taxon>Eukaryota</taxon>
        <taxon>Fungi</taxon>
        <taxon>Dikarya</taxon>
        <taxon>Ascomycota</taxon>
        <taxon>Pezizomycotina</taxon>
        <taxon>Dothideomycetes</taxon>
        <taxon>Pleosporomycetidae</taxon>
        <taxon>Mytilinidiales</taxon>
        <taxon>Argynnaceae</taxon>
        <taxon>Lepidopterella</taxon>
    </lineage>
</organism>
<evidence type="ECO:0000256" key="4">
    <source>
        <dbReference type="ARBA" id="ARBA00023002"/>
    </source>
</evidence>
<dbReference type="Gene3D" id="1.10.630.10">
    <property type="entry name" value="Cytochrome P450"/>
    <property type="match status" value="2"/>
</dbReference>
<evidence type="ECO:0000256" key="2">
    <source>
        <dbReference type="ARBA" id="ARBA00010617"/>
    </source>
</evidence>
<protein>
    <submittedName>
        <fullName evidence="8">Cytochrome P450</fullName>
    </submittedName>
</protein>
<keyword evidence="6 7" id="KW-0349">Heme</keyword>
<dbReference type="SUPFAM" id="SSF48264">
    <property type="entry name" value="Cytochrome P450"/>
    <property type="match status" value="1"/>
</dbReference>
<keyword evidence="7" id="KW-0503">Monooxygenase</keyword>
<dbReference type="Proteomes" id="UP000250266">
    <property type="component" value="Unassembled WGS sequence"/>
</dbReference>
<dbReference type="GO" id="GO:0004497">
    <property type="term" value="F:monooxygenase activity"/>
    <property type="evidence" value="ECO:0007669"/>
    <property type="project" value="UniProtKB-KW"/>
</dbReference>
<evidence type="ECO:0000256" key="7">
    <source>
        <dbReference type="RuleBase" id="RU000461"/>
    </source>
</evidence>
<evidence type="ECO:0000313" key="9">
    <source>
        <dbReference type="Proteomes" id="UP000250266"/>
    </source>
</evidence>
<keyword evidence="5 6" id="KW-0408">Iron</keyword>
<feature type="binding site" description="axial binding residue" evidence="6">
    <location>
        <position position="357"/>
    </location>
    <ligand>
        <name>heme</name>
        <dbReference type="ChEBI" id="CHEBI:30413"/>
    </ligand>
    <ligandPart>
        <name>Fe</name>
        <dbReference type="ChEBI" id="CHEBI:18248"/>
    </ligandPart>
</feature>
<evidence type="ECO:0000256" key="5">
    <source>
        <dbReference type="ARBA" id="ARBA00023004"/>
    </source>
</evidence>
<dbReference type="OrthoDB" id="1372046at2759"/>
<evidence type="ECO:0000256" key="6">
    <source>
        <dbReference type="PIRSR" id="PIRSR602401-1"/>
    </source>
</evidence>
<dbReference type="PRINTS" id="PR00463">
    <property type="entry name" value="EP450I"/>
</dbReference>
<accession>A0A8E2DY03</accession>
<dbReference type="GO" id="GO:0020037">
    <property type="term" value="F:heme binding"/>
    <property type="evidence" value="ECO:0007669"/>
    <property type="project" value="InterPro"/>
</dbReference>
<dbReference type="InterPro" id="IPR001128">
    <property type="entry name" value="Cyt_P450"/>
</dbReference>
<dbReference type="EMBL" id="KV745636">
    <property type="protein sequence ID" value="OCK73846.1"/>
    <property type="molecule type" value="Genomic_DNA"/>
</dbReference>
<reference evidence="8 9" key="1">
    <citation type="journal article" date="2016" name="Nat. Commun.">
        <title>Ectomycorrhizal ecology is imprinted in the genome of the dominant symbiotic fungus Cenococcum geophilum.</title>
        <authorList>
            <consortium name="DOE Joint Genome Institute"/>
            <person name="Peter M."/>
            <person name="Kohler A."/>
            <person name="Ohm R.A."/>
            <person name="Kuo A."/>
            <person name="Krutzmann J."/>
            <person name="Morin E."/>
            <person name="Arend M."/>
            <person name="Barry K.W."/>
            <person name="Binder M."/>
            <person name="Choi C."/>
            <person name="Clum A."/>
            <person name="Copeland A."/>
            <person name="Grisel N."/>
            <person name="Haridas S."/>
            <person name="Kipfer T."/>
            <person name="LaButti K."/>
            <person name="Lindquist E."/>
            <person name="Lipzen A."/>
            <person name="Maire R."/>
            <person name="Meier B."/>
            <person name="Mihaltcheva S."/>
            <person name="Molinier V."/>
            <person name="Murat C."/>
            <person name="Poggeler S."/>
            <person name="Quandt C.A."/>
            <person name="Sperisen C."/>
            <person name="Tritt A."/>
            <person name="Tisserant E."/>
            <person name="Crous P.W."/>
            <person name="Henrissat B."/>
            <person name="Nehls U."/>
            <person name="Egli S."/>
            <person name="Spatafora J.W."/>
            <person name="Grigoriev I.V."/>
            <person name="Martin F.M."/>
        </authorList>
    </citation>
    <scope>NUCLEOTIDE SEQUENCE [LARGE SCALE GENOMIC DNA]</scope>
    <source>
        <strain evidence="8 9">CBS 459.81</strain>
    </source>
</reference>
<evidence type="ECO:0000256" key="1">
    <source>
        <dbReference type="ARBA" id="ARBA00001971"/>
    </source>
</evidence>
<dbReference type="AlphaFoldDB" id="A0A8E2DY03"/>
<dbReference type="InterPro" id="IPR002401">
    <property type="entry name" value="Cyt_P450_E_grp-I"/>
</dbReference>
<keyword evidence="9" id="KW-1185">Reference proteome</keyword>
<comment type="similarity">
    <text evidence="2 7">Belongs to the cytochrome P450 family.</text>
</comment>
<dbReference type="InterPro" id="IPR017972">
    <property type="entry name" value="Cyt_P450_CS"/>
</dbReference>
<name>A0A8E2DY03_9PEZI</name>
<dbReference type="PANTHER" id="PTHR24286:SF228">
    <property type="entry name" value="C-22 STEROL DESATURASE ERG5"/>
    <property type="match status" value="1"/>
</dbReference>
<dbReference type="GO" id="GO:0016705">
    <property type="term" value="F:oxidoreductase activity, acting on paired donors, with incorporation or reduction of molecular oxygen"/>
    <property type="evidence" value="ECO:0007669"/>
    <property type="project" value="InterPro"/>
</dbReference>
<dbReference type="PANTHER" id="PTHR24286">
    <property type="entry name" value="CYTOCHROME P450 26"/>
    <property type="match status" value="1"/>
</dbReference>
<evidence type="ECO:0000313" key="8">
    <source>
        <dbReference type="EMBL" id="OCK73846.1"/>
    </source>
</evidence>
<comment type="cofactor">
    <cofactor evidence="1 6">
        <name>heme</name>
        <dbReference type="ChEBI" id="CHEBI:30413"/>
    </cofactor>
</comment>
<evidence type="ECO:0000256" key="3">
    <source>
        <dbReference type="ARBA" id="ARBA00022723"/>
    </source>
</evidence>
<dbReference type="InterPro" id="IPR036396">
    <property type="entry name" value="Cyt_P450_sf"/>
</dbReference>
<keyword evidence="4 7" id="KW-0560">Oxidoreductase</keyword>
<keyword evidence="3 6" id="KW-0479">Metal-binding</keyword>
<dbReference type="Pfam" id="PF00067">
    <property type="entry name" value="p450"/>
    <property type="match status" value="2"/>
</dbReference>
<dbReference type="GO" id="GO:0016125">
    <property type="term" value="P:sterol metabolic process"/>
    <property type="evidence" value="ECO:0007669"/>
    <property type="project" value="TreeGrafter"/>
</dbReference>